<dbReference type="InterPro" id="IPR040374">
    <property type="entry name" value="BIC"/>
</dbReference>
<comment type="caution">
    <text evidence="2">The sequence shown here is derived from an EMBL/GenBank/DDBJ whole genome shotgun (WGS) entry which is preliminary data.</text>
</comment>
<name>A0AAE1SEN7_9SOLA</name>
<proteinExistence type="predicted"/>
<dbReference type="PANTHER" id="PTHR34207">
    <property type="entry name" value="PROTEIN BIC1"/>
    <property type="match status" value="1"/>
</dbReference>
<sequence>MMEENQENSHKQGEYQYQNSIKNFGSLLMVDDGDKKGNFVDSTKKENQKLSHKQGEYQYQDSIKNFRSFSMVDDGDKRVGDFFIQPEKLEEGPLKLKRHWREVGGRVFVPERWGHEGSLREWVDYSSFDKILAPKGLKSAREALMSQGKRARSGSGSNSTSTSTSRMLEIKSR</sequence>
<evidence type="ECO:0000256" key="1">
    <source>
        <dbReference type="SAM" id="MobiDB-lite"/>
    </source>
</evidence>
<reference evidence="2" key="1">
    <citation type="submission" date="2023-12" db="EMBL/GenBank/DDBJ databases">
        <title>Genome assembly of Anisodus tanguticus.</title>
        <authorList>
            <person name="Wang Y.-J."/>
        </authorList>
    </citation>
    <scope>NUCLEOTIDE SEQUENCE</scope>
    <source>
        <strain evidence="2">KB-2021</strain>
        <tissue evidence="2">Leaf</tissue>
    </source>
</reference>
<evidence type="ECO:0000313" key="3">
    <source>
        <dbReference type="Proteomes" id="UP001291623"/>
    </source>
</evidence>
<dbReference type="EMBL" id="JAVYJV010000006">
    <property type="protein sequence ID" value="KAK4369478.1"/>
    <property type="molecule type" value="Genomic_DNA"/>
</dbReference>
<protein>
    <submittedName>
        <fullName evidence="2">Uncharacterized protein</fullName>
    </submittedName>
</protein>
<organism evidence="2 3">
    <name type="scientific">Anisodus tanguticus</name>
    <dbReference type="NCBI Taxonomy" id="243964"/>
    <lineage>
        <taxon>Eukaryota</taxon>
        <taxon>Viridiplantae</taxon>
        <taxon>Streptophyta</taxon>
        <taxon>Embryophyta</taxon>
        <taxon>Tracheophyta</taxon>
        <taxon>Spermatophyta</taxon>
        <taxon>Magnoliopsida</taxon>
        <taxon>eudicotyledons</taxon>
        <taxon>Gunneridae</taxon>
        <taxon>Pentapetalae</taxon>
        <taxon>asterids</taxon>
        <taxon>lamiids</taxon>
        <taxon>Solanales</taxon>
        <taxon>Solanaceae</taxon>
        <taxon>Solanoideae</taxon>
        <taxon>Hyoscyameae</taxon>
        <taxon>Anisodus</taxon>
    </lineage>
</organism>
<dbReference type="AlphaFoldDB" id="A0AAE1SEN7"/>
<feature type="region of interest" description="Disordered" evidence="1">
    <location>
        <begin position="142"/>
        <end position="173"/>
    </location>
</feature>
<dbReference type="PANTHER" id="PTHR34207:SF16">
    <property type="match status" value="1"/>
</dbReference>
<dbReference type="Proteomes" id="UP001291623">
    <property type="component" value="Unassembled WGS sequence"/>
</dbReference>
<dbReference type="CDD" id="cd22645">
    <property type="entry name" value="BIC1_CID"/>
    <property type="match status" value="1"/>
</dbReference>
<feature type="compositionally biased region" description="Low complexity" evidence="1">
    <location>
        <begin position="153"/>
        <end position="165"/>
    </location>
</feature>
<accession>A0AAE1SEN7</accession>
<dbReference type="GO" id="GO:0009785">
    <property type="term" value="P:blue light signaling pathway"/>
    <property type="evidence" value="ECO:0007669"/>
    <property type="project" value="InterPro"/>
</dbReference>
<evidence type="ECO:0000313" key="2">
    <source>
        <dbReference type="EMBL" id="KAK4369478.1"/>
    </source>
</evidence>
<keyword evidence="3" id="KW-1185">Reference proteome</keyword>
<gene>
    <name evidence="2" type="ORF">RND71_013270</name>
</gene>